<sequence>MTEFTRRLLALVAGCLLLTAVPATAAPAAPAGVETFKGVKVHAKADKAKVKVNEKVRIRGSLEIPARSEAAETVIIQSLQAGVWVDLRSTSCRPNSSFSLSLSFSVSAQLTLRAYHPATTLYAAASSETFVLLVV</sequence>
<feature type="signal peptide" evidence="1">
    <location>
        <begin position="1"/>
        <end position="25"/>
    </location>
</feature>
<dbReference type="KEGG" id="aab:A4R43_14515"/>
<keyword evidence="3" id="KW-1185">Reference proteome</keyword>
<evidence type="ECO:0000256" key="1">
    <source>
        <dbReference type="SAM" id="SignalP"/>
    </source>
</evidence>
<feature type="chain" id="PRO_5016557931" description="DUF5666 domain-containing protein" evidence="1">
    <location>
        <begin position="26"/>
        <end position="135"/>
    </location>
</feature>
<dbReference type="OrthoDB" id="3695728at2"/>
<name>A0A344L6C6_9PSEU</name>
<dbReference type="EMBL" id="CP015163">
    <property type="protein sequence ID" value="AXB43600.1"/>
    <property type="molecule type" value="Genomic_DNA"/>
</dbReference>
<dbReference type="AlphaFoldDB" id="A0A344L6C6"/>
<organism evidence="2 3">
    <name type="scientific">Amycolatopsis albispora</name>
    <dbReference type="NCBI Taxonomy" id="1804986"/>
    <lineage>
        <taxon>Bacteria</taxon>
        <taxon>Bacillati</taxon>
        <taxon>Actinomycetota</taxon>
        <taxon>Actinomycetes</taxon>
        <taxon>Pseudonocardiales</taxon>
        <taxon>Pseudonocardiaceae</taxon>
        <taxon>Amycolatopsis</taxon>
    </lineage>
</organism>
<gene>
    <name evidence="2" type="ORF">A4R43_14515</name>
</gene>
<accession>A0A344L6C6</accession>
<evidence type="ECO:0000313" key="3">
    <source>
        <dbReference type="Proteomes" id="UP000250434"/>
    </source>
</evidence>
<reference evidence="2 3" key="1">
    <citation type="submission" date="2016-04" db="EMBL/GenBank/DDBJ databases">
        <title>Complete genome sequence and analysis of deep-sea sediment isolate, Amycolatopsis sp. WP1.</title>
        <authorList>
            <person name="Wang H."/>
            <person name="Chen S."/>
            <person name="Wu Q."/>
        </authorList>
    </citation>
    <scope>NUCLEOTIDE SEQUENCE [LARGE SCALE GENOMIC DNA]</scope>
    <source>
        <strain evidence="2 3">WP1</strain>
    </source>
</reference>
<evidence type="ECO:0008006" key="4">
    <source>
        <dbReference type="Google" id="ProtNLM"/>
    </source>
</evidence>
<protein>
    <recommendedName>
        <fullName evidence="4">DUF5666 domain-containing protein</fullName>
    </recommendedName>
</protein>
<evidence type="ECO:0000313" key="2">
    <source>
        <dbReference type="EMBL" id="AXB43600.1"/>
    </source>
</evidence>
<dbReference type="RefSeq" id="WP_113692841.1">
    <property type="nucleotide sequence ID" value="NZ_CP015163.1"/>
</dbReference>
<dbReference type="Proteomes" id="UP000250434">
    <property type="component" value="Chromosome"/>
</dbReference>
<keyword evidence="1" id="KW-0732">Signal</keyword>
<proteinExistence type="predicted"/>